<feature type="compositionally biased region" description="Low complexity" evidence="1">
    <location>
        <begin position="117"/>
        <end position="127"/>
    </location>
</feature>
<dbReference type="Proteomes" id="UP000184170">
    <property type="component" value="Unassembled WGS sequence"/>
</dbReference>
<dbReference type="STRING" id="494016.SAMN04487965_2068"/>
<feature type="compositionally biased region" description="Pro residues" evidence="1">
    <location>
        <begin position="32"/>
        <end position="45"/>
    </location>
</feature>
<dbReference type="EMBL" id="FQVA01000001">
    <property type="protein sequence ID" value="SHF37369.1"/>
    <property type="molecule type" value="Genomic_DNA"/>
</dbReference>
<proteinExistence type="predicted"/>
<accession>A0A1M5B4H9</accession>
<dbReference type="OrthoDB" id="5459344at2"/>
<dbReference type="InterPro" id="IPR029024">
    <property type="entry name" value="TerB-like"/>
</dbReference>
<dbReference type="AlphaFoldDB" id="A0A1M5B4H9"/>
<feature type="region of interest" description="Disordered" evidence="1">
    <location>
        <begin position="111"/>
        <end position="130"/>
    </location>
</feature>
<evidence type="ECO:0000313" key="2">
    <source>
        <dbReference type="EMBL" id="SHF37369.1"/>
    </source>
</evidence>
<dbReference type="Pfam" id="PF04391">
    <property type="entry name" value="DUF533"/>
    <property type="match status" value="1"/>
</dbReference>
<dbReference type="Gene3D" id="1.10.3680.10">
    <property type="entry name" value="TerB-like"/>
    <property type="match status" value="1"/>
</dbReference>
<dbReference type="RefSeq" id="WP_073274310.1">
    <property type="nucleotide sequence ID" value="NZ_FQVA01000001.1"/>
</dbReference>
<dbReference type="SUPFAM" id="SSF158682">
    <property type="entry name" value="TerB-like"/>
    <property type="match status" value="1"/>
</dbReference>
<keyword evidence="3" id="KW-1185">Reference proteome</keyword>
<reference evidence="3" key="1">
    <citation type="submission" date="2016-11" db="EMBL/GenBank/DDBJ databases">
        <authorList>
            <person name="Varghese N."/>
            <person name="Submissions S."/>
        </authorList>
    </citation>
    <scope>NUCLEOTIDE SEQUENCE [LARGE SCALE GENOMIC DNA]</scope>
    <source>
        <strain evidence="3">CGMCC 1.7063</strain>
    </source>
</reference>
<protein>
    <submittedName>
        <fullName evidence="2">Uncharacterized protein</fullName>
    </submittedName>
</protein>
<feature type="compositionally biased region" description="Low complexity" evidence="1">
    <location>
        <begin position="65"/>
        <end position="75"/>
    </location>
</feature>
<evidence type="ECO:0000313" key="3">
    <source>
        <dbReference type="Proteomes" id="UP000184170"/>
    </source>
</evidence>
<evidence type="ECO:0000256" key="1">
    <source>
        <dbReference type="SAM" id="MobiDB-lite"/>
    </source>
</evidence>
<dbReference type="InterPro" id="IPR007486">
    <property type="entry name" value="YebE"/>
</dbReference>
<gene>
    <name evidence="2" type="ORF">SAMN04487965_2068</name>
</gene>
<name>A0A1M5B4H9_9GAMM</name>
<dbReference type="CDD" id="cd07178">
    <property type="entry name" value="terB_like_YebE"/>
    <property type="match status" value="1"/>
</dbReference>
<organism evidence="2 3">
    <name type="scientific">Microbulbifer donghaiensis</name>
    <dbReference type="NCBI Taxonomy" id="494016"/>
    <lineage>
        <taxon>Bacteria</taxon>
        <taxon>Pseudomonadati</taxon>
        <taxon>Pseudomonadota</taxon>
        <taxon>Gammaproteobacteria</taxon>
        <taxon>Cellvibrionales</taxon>
        <taxon>Microbulbiferaceae</taxon>
        <taxon>Microbulbifer</taxon>
    </lineage>
</organism>
<feature type="region of interest" description="Disordered" evidence="1">
    <location>
        <begin position="21"/>
        <end position="84"/>
    </location>
</feature>
<sequence>MNKKLLLGALIGAGISMLNKRRRQAPQAQAPNIPPPDFSRVPPPTTTGAPQDSGLDDIFGRRARPGAPGTAASPGGPSGGASGDIFGGAIPAGGGAAVLMDIARRIFQQMQQGGRTGASSGTPGASGNLNDILGQIFGRLNGKFGQQGPMGQGGDSGAWRKAGRGGLFGFAANDSSPHGQEQAELMLHAMVAAAQADGEIDAQEQRNILGALEGQLERSELRELQQLLATPVNIDEVLERVQDPATAFDIYLVSAMTINEDNAREHAYMDELAAKLGISEEAAHLIEEQVPHAA</sequence>